<dbReference type="OrthoDB" id="8612906at2"/>
<proteinExistence type="predicted"/>
<organism evidence="1 2">
    <name type="scientific">Psychrobacillus vulpis</name>
    <dbReference type="NCBI Taxonomy" id="2325572"/>
    <lineage>
        <taxon>Bacteria</taxon>
        <taxon>Bacillati</taxon>
        <taxon>Bacillota</taxon>
        <taxon>Bacilli</taxon>
        <taxon>Bacillales</taxon>
        <taxon>Bacillaceae</taxon>
        <taxon>Psychrobacillus</taxon>
    </lineage>
</organism>
<evidence type="ECO:0000313" key="2">
    <source>
        <dbReference type="Proteomes" id="UP000316626"/>
    </source>
</evidence>
<keyword evidence="2" id="KW-1185">Reference proteome</keyword>
<comment type="caution">
    <text evidence="1">The sequence shown here is derived from an EMBL/GenBank/DDBJ whole genome shotgun (WGS) entry which is preliminary data.</text>
</comment>
<dbReference type="AlphaFoldDB" id="A0A544TWP7"/>
<sequence length="151" mass="17155">MRITDRNNIPKLITTLRDLKKYSVEVGVFGDDDSFYAMIASVHEFGVTIQKESGSIVIPERSFMRTTFDEKEVEWIQFAEKQLKNVIDFKIAPRTLYERLGALMVGDIQEKITDLDAPPNATSTIQKKGSSNPLIDSGGLRKRITFRVVEK</sequence>
<accession>A0A544TWP7</accession>
<gene>
    <name evidence="1" type="ORF">FG384_02315</name>
</gene>
<name>A0A544TWP7_9BACI</name>
<evidence type="ECO:0000313" key="1">
    <source>
        <dbReference type="EMBL" id="TQR21861.1"/>
    </source>
</evidence>
<protein>
    <submittedName>
        <fullName evidence="1">Uncharacterized protein</fullName>
    </submittedName>
</protein>
<dbReference type="Proteomes" id="UP000316626">
    <property type="component" value="Unassembled WGS sequence"/>
</dbReference>
<dbReference type="EMBL" id="VDGI01000001">
    <property type="protein sequence ID" value="TQR21861.1"/>
    <property type="molecule type" value="Genomic_DNA"/>
</dbReference>
<reference evidence="1 2" key="1">
    <citation type="submission" date="2019-06" db="EMBL/GenBank/DDBJ databases">
        <title>Psychrobacillus vulpis sp. nov., a new species isolated from feces of a red fox that inhabits in The Tablas de Daimiel Natural Park, Albacete, Spain.</title>
        <authorList>
            <person name="Rodriguez M."/>
            <person name="Reina J.C."/>
            <person name="Bejar V."/>
            <person name="Llamas I."/>
        </authorList>
    </citation>
    <scope>NUCLEOTIDE SEQUENCE [LARGE SCALE GENOMIC DNA]</scope>
    <source>
        <strain evidence="1 2">Z8</strain>
    </source>
</reference>